<name>A0ABU1RRN5_9GAMM</name>
<keyword evidence="2" id="KW-1185">Reference proteome</keyword>
<proteinExistence type="predicted"/>
<gene>
    <name evidence="1" type="ORF">J2W94_001726</name>
</gene>
<dbReference type="EMBL" id="JAVDTT010000002">
    <property type="protein sequence ID" value="MDR6841441.1"/>
    <property type="molecule type" value="Genomic_DNA"/>
</dbReference>
<dbReference type="Proteomes" id="UP001254759">
    <property type="component" value="Unassembled WGS sequence"/>
</dbReference>
<evidence type="ECO:0000313" key="1">
    <source>
        <dbReference type="EMBL" id="MDR6841441.1"/>
    </source>
</evidence>
<reference evidence="1 2" key="1">
    <citation type="submission" date="2023-07" db="EMBL/GenBank/DDBJ databases">
        <title>Sorghum-associated microbial communities from plants grown in Nebraska, USA.</title>
        <authorList>
            <person name="Schachtman D."/>
        </authorList>
    </citation>
    <scope>NUCLEOTIDE SEQUENCE [LARGE SCALE GENOMIC DNA]</scope>
    <source>
        <strain evidence="1 2">BE107</strain>
    </source>
</reference>
<organism evidence="1 2">
    <name type="scientific">Pseudoxanthomonas sacheonensis</name>
    <dbReference type="NCBI Taxonomy" id="443615"/>
    <lineage>
        <taxon>Bacteria</taxon>
        <taxon>Pseudomonadati</taxon>
        <taxon>Pseudomonadota</taxon>
        <taxon>Gammaproteobacteria</taxon>
        <taxon>Lysobacterales</taxon>
        <taxon>Lysobacteraceae</taxon>
        <taxon>Pseudoxanthomonas</taxon>
    </lineage>
</organism>
<dbReference type="RefSeq" id="WP_310092218.1">
    <property type="nucleotide sequence ID" value="NZ_JAVDTT010000002.1"/>
</dbReference>
<sequence>MQQRLMFTIVSACSGWQLYEGDQGRLWFASRSDAMETADLMATSLHENHGIPTAVVMDMAGCESVMLNCHG</sequence>
<evidence type="ECO:0008006" key="3">
    <source>
        <dbReference type="Google" id="ProtNLM"/>
    </source>
</evidence>
<accession>A0ABU1RRN5</accession>
<comment type="caution">
    <text evidence="1">The sequence shown here is derived from an EMBL/GenBank/DDBJ whole genome shotgun (WGS) entry which is preliminary data.</text>
</comment>
<protein>
    <recommendedName>
        <fullName evidence="3">DUF2188 domain-containing protein</fullName>
    </recommendedName>
</protein>
<evidence type="ECO:0000313" key="2">
    <source>
        <dbReference type="Proteomes" id="UP001254759"/>
    </source>
</evidence>